<dbReference type="InterPro" id="IPR029787">
    <property type="entry name" value="Nucleotide_cyclase"/>
</dbReference>
<dbReference type="SUPFAM" id="SSF141868">
    <property type="entry name" value="EAL domain-like"/>
    <property type="match status" value="1"/>
</dbReference>
<evidence type="ECO:0000313" key="6">
    <source>
        <dbReference type="EMBL" id="WMS85859.1"/>
    </source>
</evidence>
<evidence type="ECO:0000259" key="5">
    <source>
        <dbReference type="PROSITE" id="PS50887"/>
    </source>
</evidence>
<dbReference type="SUPFAM" id="SSF52172">
    <property type="entry name" value="CheY-like"/>
    <property type="match status" value="1"/>
</dbReference>
<dbReference type="InterPro" id="IPR001789">
    <property type="entry name" value="Sig_transdc_resp-reg_receiver"/>
</dbReference>
<dbReference type="PANTHER" id="PTHR44757">
    <property type="entry name" value="DIGUANYLATE CYCLASE DGCP"/>
    <property type="match status" value="1"/>
</dbReference>
<dbReference type="Gene3D" id="3.20.20.450">
    <property type="entry name" value="EAL domain"/>
    <property type="match status" value="1"/>
</dbReference>
<dbReference type="Proteomes" id="UP001239782">
    <property type="component" value="Chromosome"/>
</dbReference>
<dbReference type="Pfam" id="PF00563">
    <property type="entry name" value="EAL"/>
    <property type="match status" value="1"/>
</dbReference>
<dbReference type="Gene3D" id="3.30.70.270">
    <property type="match status" value="1"/>
</dbReference>
<evidence type="ECO:0000259" key="3">
    <source>
        <dbReference type="PROSITE" id="PS50110"/>
    </source>
</evidence>
<dbReference type="RefSeq" id="WP_309201012.1">
    <property type="nucleotide sequence ID" value="NZ_CP133548.1"/>
</dbReference>
<dbReference type="SUPFAM" id="SSF55073">
    <property type="entry name" value="Nucleotide cyclase"/>
    <property type="match status" value="1"/>
</dbReference>
<evidence type="ECO:0000256" key="2">
    <source>
        <dbReference type="PROSITE-ProRule" id="PRU00169"/>
    </source>
</evidence>
<evidence type="ECO:0000259" key="4">
    <source>
        <dbReference type="PROSITE" id="PS50883"/>
    </source>
</evidence>
<sequence length="582" mass="65843">MNVKNKALKDDETDEDFIRLLLVEDDEDDYILAEDYLKEAYGKDIEITWAKNFDKAIELISSHTFDIFLIDYMLGEKTGIELTKEITSNTFVVNAVILLTGMDNREVDIEATKSGAMDYLVKQELNASLLERSIRYALKRKRIEEKLIALAQHDPLTGLANRTKFNLALSDKIQQARRDNNQFAVLLLDLDNFKEVNDTLGHSTGDSLLKITAKRLNESLRGIDMIARLGGDEFSIIAQFNHIGQGSAQIAERLIQELSVAAELDYHQIKTGVSIGIAIYPHDGVTPEALLKSADLAMYKSKRGGRGTFRYYDPEFELELTQTKKLHDELQLAIDSEQFELFFQPIIDTQTNRVIKAEALIRWNHPSKGLVGPGEFIEAAEKNSMILTIGRWVLNEAFKQCINWQNEPHMREVGVAINLSPHQFHDEELLKNVTKAISRSGLEERYITLEITETTLMEVGSVVVDRLNALAELGLDLAIDDFGTGYSSLAYLKRFPVSTLKVDRSFISDIETDDDDKVITNAIINLGNSLNKRVIAEGIETATQLTTVNEFGCHLIQGYLFAKPMPLKDFSIWVHKYHQHKD</sequence>
<dbReference type="SMART" id="SM00052">
    <property type="entry name" value="EAL"/>
    <property type="match status" value="1"/>
</dbReference>
<dbReference type="PROSITE" id="PS50883">
    <property type="entry name" value="EAL"/>
    <property type="match status" value="1"/>
</dbReference>
<name>A0AA51RQV7_9GAMM</name>
<dbReference type="InterPro" id="IPR035919">
    <property type="entry name" value="EAL_sf"/>
</dbReference>
<keyword evidence="7" id="KW-1185">Reference proteome</keyword>
<dbReference type="PANTHER" id="PTHR44757:SF2">
    <property type="entry name" value="BIOFILM ARCHITECTURE MAINTENANCE PROTEIN MBAA"/>
    <property type="match status" value="1"/>
</dbReference>
<dbReference type="CDD" id="cd01948">
    <property type="entry name" value="EAL"/>
    <property type="match status" value="1"/>
</dbReference>
<dbReference type="GO" id="GO:0003824">
    <property type="term" value="F:catalytic activity"/>
    <property type="evidence" value="ECO:0007669"/>
    <property type="project" value="UniProtKB-ARBA"/>
</dbReference>
<feature type="domain" description="Response regulatory" evidence="3">
    <location>
        <begin position="19"/>
        <end position="137"/>
    </location>
</feature>
<accession>A0AA51RQV7</accession>
<dbReference type="GO" id="GO:0000160">
    <property type="term" value="P:phosphorelay signal transduction system"/>
    <property type="evidence" value="ECO:0007669"/>
    <property type="project" value="InterPro"/>
</dbReference>
<protein>
    <submittedName>
        <fullName evidence="6">EAL domain-containing protein</fullName>
    </submittedName>
</protein>
<evidence type="ECO:0000256" key="1">
    <source>
        <dbReference type="ARBA" id="ARBA00001946"/>
    </source>
</evidence>
<dbReference type="InterPro" id="IPR000160">
    <property type="entry name" value="GGDEF_dom"/>
</dbReference>
<evidence type="ECO:0000313" key="7">
    <source>
        <dbReference type="Proteomes" id="UP001239782"/>
    </source>
</evidence>
<dbReference type="CDD" id="cd00156">
    <property type="entry name" value="REC"/>
    <property type="match status" value="1"/>
</dbReference>
<dbReference type="SMART" id="SM00267">
    <property type="entry name" value="GGDEF"/>
    <property type="match status" value="1"/>
</dbReference>
<dbReference type="EMBL" id="CP133548">
    <property type="protein sequence ID" value="WMS85859.1"/>
    <property type="molecule type" value="Genomic_DNA"/>
</dbReference>
<dbReference type="AlphaFoldDB" id="A0AA51RQV7"/>
<keyword evidence="2" id="KW-0597">Phosphoprotein</keyword>
<dbReference type="PROSITE" id="PS50110">
    <property type="entry name" value="RESPONSE_REGULATORY"/>
    <property type="match status" value="1"/>
</dbReference>
<feature type="domain" description="EAL" evidence="4">
    <location>
        <begin position="323"/>
        <end position="578"/>
    </location>
</feature>
<dbReference type="InterPro" id="IPR011006">
    <property type="entry name" value="CheY-like_superfamily"/>
</dbReference>
<dbReference type="InterPro" id="IPR052155">
    <property type="entry name" value="Biofilm_reg_signaling"/>
</dbReference>
<organism evidence="6 7">
    <name type="scientific">Pleionea litopenaei</name>
    <dbReference type="NCBI Taxonomy" id="3070815"/>
    <lineage>
        <taxon>Bacteria</taxon>
        <taxon>Pseudomonadati</taxon>
        <taxon>Pseudomonadota</taxon>
        <taxon>Gammaproteobacteria</taxon>
        <taxon>Oceanospirillales</taxon>
        <taxon>Pleioneaceae</taxon>
        <taxon>Pleionea</taxon>
    </lineage>
</organism>
<dbReference type="FunFam" id="3.30.70.270:FF:000001">
    <property type="entry name" value="Diguanylate cyclase domain protein"/>
    <property type="match status" value="1"/>
</dbReference>
<comment type="cofactor">
    <cofactor evidence="1">
        <name>Mg(2+)</name>
        <dbReference type="ChEBI" id="CHEBI:18420"/>
    </cofactor>
</comment>
<dbReference type="PROSITE" id="PS50887">
    <property type="entry name" value="GGDEF"/>
    <property type="match status" value="1"/>
</dbReference>
<feature type="modified residue" description="4-aspartylphosphate" evidence="2">
    <location>
        <position position="71"/>
    </location>
</feature>
<dbReference type="KEGG" id="plei:Q9312_11585"/>
<proteinExistence type="predicted"/>
<dbReference type="CDD" id="cd01949">
    <property type="entry name" value="GGDEF"/>
    <property type="match status" value="1"/>
</dbReference>
<dbReference type="InterPro" id="IPR001633">
    <property type="entry name" value="EAL_dom"/>
</dbReference>
<dbReference type="Gene3D" id="3.40.50.2300">
    <property type="match status" value="1"/>
</dbReference>
<dbReference type="Pfam" id="PF00072">
    <property type="entry name" value="Response_reg"/>
    <property type="match status" value="1"/>
</dbReference>
<dbReference type="SMART" id="SM00448">
    <property type="entry name" value="REC"/>
    <property type="match status" value="1"/>
</dbReference>
<gene>
    <name evidence="6" type="ORF">Q9312_11585</name>
</gene>
<reference evidence="6 7" key="1">
    <citation type="submission" date="2023-08" db="EMBL/GenBank/DDBJ databases">
        <title>Pleionea litopenaei sp. nov., isolated from stomach of juvenile Litopenaeus vannamei.</title>
        <authorList>
            <person name="Rho A.M."/>
            <person name="Hwang C.Y."/>
        </authorList>
    </citation>
    <scope>NUCLEOTIDE SEQUENCE [LARGE SCALE GENOMIC DNA]</scope>
    <source>
        <strain evidence="6 7">HL-JVS1</strain>
    </source>
</reference>
<dbReference type="InterPro" id="IPR043128">
    <property type="entry name" value="Rev_trsase/Diguanyl_cyclase"/>
</dbReference>
<dbReference type="Pfam" id="PF00990">
    <property type="entry name" value="GGDEF"/>
    <property type="match status" value="1"/>
</dbReference>
<dbReference type="NCBIfam" id="TIGR00254">
    <property type="entry name" value="GGDEF"/>
    <property type="match status" value="1"/>
</dbReference>
<feature type="domain" description="GGDEF" evidence="5">
    <location>
        <begin position="181"/>
        <end position="314"/>
    </location>
</feature>